<keyword evidence="3" id="KW-1003">Cell membrane</keyword>
<dbReference type="Pfam" id="PF12704">
    <property type="entry name" value="MacB_PCD"/>
    <property type="match status" value="1"/>
</dbReference>
<comment type="subcellular location">
    <subcellularLocation>
        <location evidence="1">Cell membrane</location>
        <topology evidence="1">Multi-pass membrane protein</topology>
    </subcellularLocation>
</comment>
<organism evidence="10 11">
    <name type="scientific">Desulfuromonas versatilis</name>
    <dbReference type="NCBI Taxonomy" id="2802975"/>
    <lineage>
        <taxon>Bacteria</taxon>
        <taxon>Pseudomonadati</taxon>
        <taxon>Thermodesulfobacteriota</taxon>
        <taxon>Desulfuromonadia</taxon>
        <taxon>Desulfuromonadales</taxon>
        <taxon>Desulfuromonadaceae</taxon>
        <taxon>Desulfuromonas</taxon>
    </lineage>
</organism>
<feature type="transmembrane region" description="Helical" evidence="7">
    <location>
        <begin position="21"/>
        <end position="43"/>
    </location>
</feature>
<keyword evidence="5 7" id="KW-1133">Transmembrane helix</keyword>
<feature type="domain" description="MacB-like periplasmic core" evidence="9">
    <location>
        <begin position="17"/>
        <end position="237"/>
    </location>
</feature>
<accession>A0ABM8HV54</accession>
<proteinExistence type="inferred from homology"/>
<dbReference type="PANTHER" id="PTHR30489:SF0">
    <property type="entry name" value="LIPOPROTEIN-RELEASING SYSTEM TRANSMEMBRANE PROTEIN LOLE"/>
    <property type="match status" value="1"/>
</dbReference>
<dbReference type="RefSeq" id="WP_221249270.1">
    <property type="nucleotide sequence ID" value="NZ_AP024355.1"/>
</dbReference>
<protein>
    <submittedName>
        <fullName evidence="10">ABC transporter permease</fullName>
    </submittedName>
</protein>
<dbReference type="PANTHER" id="PTHR30489">
    <property type="entry name" value="LIPOPROTEIN-RELEASING SYSTEM TRANSMEMBRANE PROTEIN LOLE"/>
    <property type="match status" value="1"/>
</dbReference>
<dbReference type="Proteomes" id="UP001319827">
    <property type="component" value="Chromosome"/>
</dbReference>
<reference evidence="10 11" key="1">
    <citation type="journal article" date="2016" name="C (Basel)">
        <title>Selective Growth of and Electricity Production by Marine Exoelectrogenic Bacteria in Self-Aggregated Hydrogel of Microbially Reduced Graphene Oxide.</title>
        <authorList>
            <person name="Yoshida N."/>
            <person name="Goto Y."/>
            <person name="Miyata Y."/>
        </authorList>
    </citation>
    <scope>NUCLEOTIDE SEQUENCE [LARGE SCALE GENOMIC DNA]</scope>
    <source>
        <strain evidence="10 11">NIT-T3</strain>
    </source>
</reference>
<reference evidence="10 11" key="2">
    <citation type="journal article" date="2021" name="Int. J. Syst. Evol. Microbiol.">
        <title>Isolation and Polyphasic Characterization of Desulfuromonas versatilis sp. Nov., an Electrogenic Bacteria Capable of Versatile Metabolism Isolated from a Graphene Oxide-Reducing Enrichment Culture.</title>
        <authorList>
            <person name="Xie L."/>
            <person name="Yoshida N."/>
            <person name="Ishii S."/>
            <person name="Meng L."/>
        </authorList>
    </citation>
    <scope>NUCLEOTIDE SEQUENCE [LARGE SCALE GENOMIC DNA]</scope>
    <source>
        <strain evidence="10 11">NIT-T3</strain>
    </source>
</reference>
<keyword evidence="6 7" id="KW-0472">Membrane</keyword>
<sequence>MLLTLATRNIWRNKRRTLLTLSAMVVSSSLLMLSLGIFSGMLMDILASATEQYHGHVVVSRSGYQDERDMFLNIADEPQLLARLAASPGVVGASPRLRAFGLLSRGNNTYPAEILGIEPGRERQVTHLDHKLIAGSYLPDDAGRQVVIGRGLAEKLGATPGDEVVFVTQAADGSIGNDLLTVSGIFETGDAGHDNALVMAELAWLQEVMVLPGRLHEVALSVADPRLADAAAADLAARLPADFEVLDWGRLLPEMREVIASYDVSRMILVVILYSATGLGILNTFFMSVLERTREFGILMAMGMKPWKLRAMVLLETLVMGLLSLAAGITLGLLLTWYMQAVGIDLSGYLTPVTYAGGTILPRLSAVFEAKNIWVPALILLATCLLAGYLPARRAARLRPVEAIREN</sequence>
<keyword evidence="11" id="KW-1185">Reference proteome</keyword>
<evidence type="ECO:0000259" key="9">
    <source>
        <dbReference type="Pfam" id="PF12704"/>
    </source>
</evidence>
<evidence type="ECO:0000259" key="8">
    <source>
        <dbReference type="Pfam" id="PF02687"/>
    </source>
</evidence>
<evidence type="ECO:0000256" key="5">
    <source>
        <dbReference type="ARBA" id="ARBA00022989"/>
    </source>
</evidence>
<feature type="domain" description="ABC3 transporter permease C-terminal" evidence="8">
    <location>
        <begin position="268"/>
        <end position="398"/>
    </location>
</feature>
<dbReference type="InterPro" id="IPR003838">
    <property type="entry name" value="ABC3_permease_C"/>
</dbReference>
<name>A0ABM8HV54_9BACT</name>
<dbReference type="Pfam" id="PF02687">
    <property type="entry name" value="FtsX"/>
    <property type="match status" value="1"/>
</dbReference>
<dbReference type="EMBL" id="AP024355">
    <property type="protein sequence ID" value="BCR05875.1"/>
    <property type="molecule type" value="Genomic_DNA"/>
</dbReference>
<evidence type="ECO:0000256" key="2">
    <source>
        <dbReference type="ARBA" id="ARBA00005236"/>
    </source>
</evidence>
<evidence type="ECO:0000256" key="7">
    <source>
        <dbReference type="SAM" id="Phobius"/>
    </source>
</evidence>
<evidence type="ECO:0000313" key="10">
    <source>
        <dbReference type="EMBL" id="BCR05875.1"/>
    </source>
</evidence>
<feature type="transmembrane region" description="Helical" evidence="7">
    <location>
        <begin position="373"/>
        <end position="392"/>
    </location>
</feature>
<evidence type="ECO:0000256" key="4">
    <source>
        <dbReference type="ARBA" id="ARBA00022692"/>
    </source>
</evidence>
<evidence type="ECO:0000256" key="1">
    <source>
        <dbReference type="ARBA" id="ARBA00004651"/>
    </source>
</evidence>
<keyword evidence="4 7" id="KW-0812">Transmembrane</keyword>
<evidence type="ECO:0000313" key="11">
    <source>
        <dbReference type="Proteomes" id="UP001319827"/>
    </source>
</evidence>
<dbReference type="InterPro" id="IPR025857">
    <property type="entry name" value="MacB_PCD"/>
</dbReference>
<evidence type="ECO:0000256" key="6">
    <source>
        <dbReference type="ARBA" id="ARBA00023136"/>
    </source>
</evidence>
<feature type="transmembrane region" description="Helical" evidence="7">
    <location>
        <begin position="267"/>
        <end position="290"/>
    </location>
</feature>
<dbReference type="InterPro" id="IPR051447">
    <property type="entry name" value="Lipoprotein-release_system"/>
</dbReference>
<evidence type="ECO:0000256" key="3">
    <source>
        <dbReference type="ARBA" id="ARBA00022475"/>
    </source>
</evidence>
<feature type="transmembrane region" description="Helical" evidence="7">
    <location>
        <begin position="311"/>
        <end position="339"/>
    </location>
</feature>
<gene>
    <name evidence="10" type="ORF">DESUT3_29440</name>
</gene>
<comment type="similarity">
    <text evidence="2">Belongs to the ABC-4 integral membrane protein family. LolC/E subfamily.</text>
</comment>